<keyword evidence="1" id="KW-0812">Transmembrane</keyword>
<accession>A0AAE1NXJ4</accession>
<evidence type="ECO:0000313" key="2">
    <source>
        <dbReference type="EMBL" id="KAK4297239.1"/>
    </source>
</evidence>
<keyword evidence="3" id="KW-1185">Reference proteome</keyword>
<dbReference type="Proteomes" id="UP001292094">
    <property type="component" value="Unassembled WGS sequence"/>
</dbReference>
<comment type="caution">
    <text evidence="2">The sequence shown here is derived from an EMBL/GenBank/DDBJ whole genome shotgun (WGS) entry which is preliminary data.</text>
</comment>
<dbReference type="AlphaFoldDB" id="A0AAE1NXJ4"/>
<sequence length="359" mass="38916">MVTRQAGSEGKPHLTTFTQTHVQYFQTLNLSSPSTTTTTTPTTPVCLYHLSSPSPPPPPPLPPCLPIPSLFSLTTTTPACLSAYTISLLPHHHHPCLPVCLYHLSSPSPPPPPPLPACLPIPSLFSLTTTTTPASLSAYTISLLPHHHHPCLPVCLYHLSSPSPPPPPPLPACLPIPSLFSLTTTTTPASLSAYTISLLPHHHHPCLPIPSLFSLTTTTTPACLPIPSLFSLTTTTTTTPASLSAYNISTLPSNIFPNRFLPTITDQSFITLTLHLVRTFSFYPNGLPLCPHRSYLSLPNQPNKSSLPLNLTLSGTIISWFYSELPSLLPDSSFLLILSFIHMYSGFPFLVPVFILFWP</sequence>
<keyword evidence="1" id="KW-1133">Transmembrane helix</keyword>
<protein>
    <submittedName>
        <fullName evidence="2">Uncharacterized protein</fullName>
    </submittedName>
</protein>
<reference evidence="2" key="1">
    <citation type="submission" date="2023-11" db="EMBL/GenBank/DDBJ databases">
        <title>Genome assemblies of two species of porcelain crab, Petrolisthes cinctipes and Petrolisthes manimaculis (Anomura: Porcellanidae).</title>
        <authorList>
            <person name="Angst P."/>
        </authorList>
    </citation>
    <scope>NUCLEOTIDE SEQUENCE</scope>
    <source>
        <strain evidence="2">PB745_02</strain>
        <tissue evidence="2">Gill</tissue>
    </source>
</reference>
<evidence type="ECO:0000313" key="3">
    <source>
        <dbReference type="Proteomes" id="UP001292094"/>
    </source>
</evidence>
<name>A0AAE1NXJ4_9EUCA</name>
<evidence type="ECO:0000256" key="1">
    <source>
        <dbReference type="SAM" id="Phobius"/>
    </source>
</evidence>
<gene>
    <name evidence="2" type="ORF">Pmani_030325</name>
</gene>
<organism evidence="2 3">
    <name type="scientific">Petrolisthes manimaculis</name>
    <dbReference type="NCBI Taxonomy" id="1843537"/>
    <lineage>
        <taxon>Eukaryota</taxon>
        <taxon>Metazoa</taxon>
        <taxon>Ecdysozoa</taxon>
        <taxon>Arthropoda</taxon>
        <taxon>Crustacea</taxon>
        <taxon>Multicrustacea</taxon>
        <taxon>Malacostraca</taxon>
        <taxon>Eumalacostraca</taxon>
        <taxon>Eucarida</taxon>
        <taxon>Decapoda</taxon>
        <taxon>Pleocyemata</taxon>
        <taxon>Anomura</taxon>
        <taxon>Galatheoidea</taxon>
        <taxon>Porcellanidae</taxon>
        <taxon>Petrolisthes</taxon>
    </lineage>
</organism>
<feature type="transmembrane region" description="Helical" evidence="1">
    <location>
        <begin position="334"/>
        <end position="358"/>
    </location>
</feature>
<proteinExistence type="predicted"/>
<dbReference type="EMBL" id="JAWZYT010003684">
    <property type="protein sequence ID" value="KAK4297239.1"/>
    <property type="molecule type" value="Genomic_DNA"/>
</dbReference>
<keyword evidence="1" id="KW-0472">Membrane</keyword>